<dbReference type="EMBL" id="JAOWLV010000003">
    <property type="protein sequence ID" value="MDG4976131.1"/>
    <property type="molecule type" value="Genomic_DNA"/>
</dbReference>
<name>A0AAP3Z0I5_9LACT</name>
<sequence>MSIFSERLKTLRLKRGLTQQEIADVLGVTRVAYSNWENGKREPKIDMTISLSKILNTSLDYLIGEVNFDMFNISKDTFGDMTDEDYNKFFRRVWQLQAFQIFSGSSTRDEVEQYWKRFASTRQHITSEEIMELIDKIIEDFHSENPSFEIGVLKDSALNKDEDKENEGQN</sequence>
<proteinExistence type="predicted"/>
<evidence type="ECO:0000259" key="2">
    <source>
        <dbReference type="PROSITE" id="PS50943"/>
    </source>
</evidence>
<keyword evidence="1" id="KW-0238">DNA-binding</keyword>
<accession>A0AAP3Z0I5</accession>
<dbReference type="AlphaFoldDB" id="A0AAP3Z0I5"/>
<dbReference type="RefSeq" id="WP_200136797.1">
    <property type="nucleotide sequence ID" value="NZ_JAOWLV010000003.1"/>
</dbReference>
<feature type="domain" description="HTH cro/C1-type" evidence="2">
    <location>
        <begin position="8"/>
        <end position="62"/>
    </location>
</feature>
<dbReference type="PROSITE" id="PS50943">
    <property type="entry name" value="HTH_CROC1"/>
    <property type="match status" value="1"/>
</dbReference>
<evidence type="ECO:0000313" key="3">
    <source>
        <dbReference type="EMBL" id="MDG4976131.1"/>
    </source>
</evidence>
<dbReference type="PANTHER" id="PTHR46558">
    <property type="entry name" value="TRACRIPTIONAL REGULATORY PROTEIN-RELATED-RELATED"/>
    <property type="match status" value="1"/>
</dbReference>
<dbReference type="Proteomes" id="UP001152598">
    <property type="component" value="Unassembled WGS sequence"/>
</dbReference>
<dbReference type="PANTHER" id="PTHR46558:SF14">
    <property type="entry name" value="HTH-TYPE TRANSCRIPTIONAL REGULATOR ANSR"/>
    <property type="match status" value="1"/>
</dbReference>
<evidence type="ECO:0000313" key="4">
    <source>
        <dbReference type="Proteomes" id="UP001152598"/>
    </source>
</evidence>
<dbReference type="Gene3D" id="1.10.260.40">
    <property type="entry name" value="lambda repressor-like DNA-binding domains"/>
    <property type="match status" value="1"/>
</dbReference>
<protein>
    <submittedName>
        <fullName evidence="3">Helix-turn-helix domain-containing protein</fullName>
    </submittedName>
</protein>
<dbReference type="CDD" id="cd00093">
    <property type="entry name" value="HTH_XRE"/>
    <property type="match status" value="1"/>
</dbReference>
<dbReference type="InterPro" id="IPR010982">
    <property type="entry name" value="Lambda_DNA-bd_dom_sf"/>
</dbReference>
<dbReference type="InterPro" id="IPR001387">
    <property type="entry name" value="Cro/C1-type_HTH"/>
</dbReference>
<dbReference type="SMART" id="SM00530">
    <property type="entry name" value="HTH_XRE"/>
    <property type="match status" value="1"/>
</dbReference>
<evidence type="ECO:0000256" key="1">
    <source>
        <dbReference type="ARBA" id="ARBA00023125"/>
    </source>
</evidence>
<dbReference type="Pfam" id="PF01381">
    <property type="entry name" value="HTH_3"/>
    <property type="match status" value="1"/>
</dbReference>
<reference evidence="3" key="1">
    <citation type="submission" date="2022-10" db="EMBL/GenBank/DDBJ databases">
        <authorList>
            <person name="Turner M.S."/>
            <person name="Huang W."/>
        </authorList>
    </citation>
    <scope>NUCLEOTIDE SEQUENCE</scope>
    <source>
        <strain evidence="3">54</strain>
    </source>
</reference>
<gene>
    <name evidence="3" type="ORF">OGZ50_05240</name>
</gene>
<reference evidence="3" key="2">
    <citation type="journal article" date="2023" name="Food Microbiol.">
        <title>Evaluation of the fermentation potential of lactic acid bacteria isolated from herbs, fruits and vegetables as starter cultures in nut-based milk alternatives.</title>
        <authorList>
            <person name="Huang W."/>
            <person name="Dong A."/>
            <person name="Pham H.T."/>
            <person name="Zhou C."/>
            <person name="Huo Z."/>
            <person name="Watjen A.P."/>
            <person name="Prakash S."/>
            <person name="Bang-Berthelsen C.H."/>
            <person name="Turner M.S."/>
        </authorList>
    </citation>
    <scope>NUCLEOTIDE SEQUENCE</scope>
    <source>
        <strain evidence="3">54</strain>
    </source>
</reference>
<dbReference type="SUPFAM" id="SSF47413">
    <property type="entry name" value="lambda repressor-like DNA-binding domains"/>
    <property type="match status" value="1"/>
</dbReference>
<organism evidence="3 4">
    <name type="scientific">Lactococcus lactis</name>
    <dbReference type="NCBI Taxonomy" id="1358"/>
    <lineage>
        <taxon>Bacteria</taxon>
        <taxon>Bacillati</taxon>
        <taxon>Bacillota</taxon>
        <taxon>Bacilli</taxon>
        <taxon>Lactobacillales</taxon>
        <taxon>Streptococcaceae</taxon>
        <taxon>Lactococcus</taxon>
    </lineage>
</organism>
<dbReference type="GO" id="GO:0003677">
    <property type="term" value="F:DNA binding"/>
    <property type="evidence" value="ECO:0007669"/>
    <property type="project" value="UniProtKB-KW"/>
</dbReference>
<comment type="caution">
    <text evidence="3">The sequence shown here is derived from an EMBL/GenBank/DDBJ whole genome shotgun (WGS) entry which is preliminary data.</text>
</comment>